<dbReference type="GO" id="GO:0005829">
    <property type="term" value="C:cytosol"/>
    <property type="evidence" value="ECO:0007669"/>
    <property type="project" value="TreeGrafter"/>
</dbReference>
<evidence type="ECO:0000256" key="6">
    <source>
        <dbReference type="ARBA" id="ARBA00022840"/>
    </source>
</evidence>
<keyword evidence="6 7" id="KW-0067">ATP-binding</keyword>
<dbReference type="GO" id="GO:0044281">
    <property type="term" value="P:small molecule metabolic process"/>
    <property type="evidence" value="ECO:0007669"/>
    <property type="project" value="UniProtKB-ARBA"/>
</dbReference>
<dbReference type="PROSITE" id="PS00583">
    <property type="entry name" value="PFKB_KINASES_1"/>
    <property type="match status" value="1"/>
</dbReference>
<evidence type="ECO:0000256" key="4">
    <source>
        <dbReference type="ARBA" id="ARBA00022741"/>
    </source>
</evidence>
<dbReference type="PANTHER" id="PTHR46566:SF5">
    <property type="entry name" value="1-PHOSPHOFRUCTOKINASE"/>
    <property type="match status" value="1"/>
</dbReference>
<dbReference type="GO" id="GO:0005988">
    <property type="term" value="P:lactose metabolic process"/>
    <property type="evidence" value="ECO:0007669"/>
    <property type="project" value="UniProtKB-KW"/>
</dbReference>
<reference evidence="9 10" key="1">
    <citation type="submission" date="2017-03" db="EMBL/GenBank/DDBJ databases">
        <title>wgs assembly of Dolosigranulum pigrum KPL CDC strains.</title>
        <authorList>
            <person name="Brugger S.D."/>
            <person name="Pettigrew M."/>
            <person name="Kong Y."/>
            <person name="Lemon K.P."/>
        </authorList>
    </citation>
    <scope>NUCLEOTIDE SEQUENCE [LARGE SCALE GENOMIC DNA]</scope>
    <source>
        <strain evidence="9 10">KPL1931_CDC4294-98</strain>
    </source>
</reference>
<dbReference type="GO" id="GO:0008443">
    <property type="term" value="F:phosphofructokinase activity"/>
    <property type="evidence" value="ECO:0007669"/>
    <property type="project" value="TreeGrafter"/>
</dbReference>
<name>A0A328KSW0_9LACT</name>
<accession>A0A328KSW0</accession>
<dbReference type="PIRSF" id="PIRSF000535">
    <property type="entry name" value="1PFK/6PFK/LacC"/>
    <property type="match status" value="1"/>
</dbReference>
<dbReference type="GO" id="GO:0016052">
    <property type="term" value="P:carbohydrate catabolic process"/>
    <property type="evidence" value="ECO:0007669"/>
    <property type="project" value="UniProtKB-ARBA"/>
</dbReference>
<dbReference type="FunFam" id="3.40.1190.20:FF:000001">
    <property type="entry name" value="Phosphofructokinase"/>
    <property type="match status" value="1"/>
</dbReference>
<dbReference type="AlphaFoldDB" id="A0A328KSW0"/>
<dbReference type="Gene3D" id="3.40.1190.20">
    <property type="match status" value="1"/>
</dbReference>
<comment type="caution">
    <text evidence="9">The sequence shown here is derived from an EMBL/GenBank/DDBJ whole genome shotgun (WGS) entry which is preliminary data.</text>
</comment>
<dbReference type="InterPro" id="IPR029056">
    <property type="entry name" value="Ribokinase-like"/>
</dbReference>
<dbReference type="UniPathway" id="UPA00704">
    <property type="reaction ID" value="UER00715"/>
</dbReference>
<organism evidence="9 10">
    <name type="scientific">Dolosigranulum pigrum</name>
    <dbReference type="NCBI Taxonomy" id="29394"/>
    <lineage>
        <taxon>Bacteria</taxon>
        <taxon>Bacillati</taxon>
        <taxon>Bacillota</taxon>
        <taxon>Bacilli</taxon>
        <taxon>Lactobacillales</taxon>
        <taxon>Carnobacteriaceae</taxon>
        <taxon>Dolosigranulum</taxon>
    </lineage>
</organism>
<gene>
    <name evidence="9" type="ORF">B8A44_04695</name>
</gene>
<dbReference type="Proteomes" id="UP000249099">
    <property type="component" value="Unassembled WGS sequence"/>
</dbReference>
<comment type="similarity">
    <text evidence="1">Belongs to the carbohydrate kinase pfkB family.</text>
</comment>
<dbReference type="EC" id="2.7.1.144" evidence="7"/>
<evidence type="ECO:0000256" key="3">
    <source>
        <dbReference type="ARBA" id="ARBA00022736"/>
    </source>
</evidence>
<evidence type="ECO:0000256" key="5">
    <source>
        <dbReference type="ARBA" id="ARBA00022777"/>
    </source>
</evidence>
<feature type="domain" description="Carbohydrate kinase PfkB" evidence="8">
    <location>
        <begin position="23"/>
        <end position="298"/>
    </location>
</feature>
<protein>
    <recommendedName>
        <fullName evidence="7">Tagatose-6-phosphate kinase</fullName>
        <ecNumber evidence="7">2.7.1.144</ecNumber>
    </recommendedName>
</protein>
<comment type="catalytic activity">
    <reaction evidence="7">
        <text>D-tagatofuranose 6-phosphate + ATP = D-tagatofuranose 1,6-bisphosphate + ADP + H(+)</text>
        <dbReference type="Rhea" id="RHEA:12420"/>
        <dbReference type="ChEBI" id="CHEBI:15378"/>
        <dbReference type="ChEBI" id="CHEBI:30616"/>
        <dbReference type="ChEBI" id="CHEBI:58694"/>
        <dbReference type="ChEBI" id="CHEBI:58695"/>
        <dbReference type="ChEBI" id="CHEBI:456216"/>
        <dbReference type="EC" id="2.7.1.144"/>
    </reaction>
</comment>
<dbReference type="Pfam" id="PF00294">
    <property type="entry name" value="PfkB"/>
    <property type="match status" value="1"/>
</dbReference>
<dbReference type="GO" id="GO:0005524">
    <property type="term" value="F:ATP binding"/>
    <property type="evidence" value="ECO:0007669"/>
    <property type="project" value="UniProtKB-KW"/>
</dbReference>
<proteinExistence type="inferred from homology"/>
<keyword evidence="3 7" id="KW-0423">Lactose metabolism</keyword>
<evidence type="ECO:0000313" key="10">
    <source>
        <dbReference type="Proteomes" id="UP000249099"/>
    </source>
</evidence>
<evidence type="ECO:0000256" key="7">
    <source>
        <dbReference type="PIRNR" id="PIRNR000535"/>
    </source>
</evidence>
<dbReference type="GO" id="GO:2001059">
    <property type="term" value="P:D-tagatose 6-phosphate catabolic process"/>
    <property type="evidence" value="ECO:0007669"/>
    <property type="project" value="UniProtKB-UniPathway"/>
</dbReference>
<evidence type="ECO:0000256" key="2">
    <source>
        <dbReference type="ARBA" id="ARBA00022679"/>
    </source>
</evidence>
<dbReference type="NCBIfam" id="TIGR03168">
    <property type="entry name" value="1-PFK"/>
    <property type="match status" value="1"/>
</dbReference>
<dbReference type="GO" id="GO:0009024">
    <property type="term" value="F:tagatose-6-phosphate kinase activity"/>
    <property type="evidence" value="ECO:0007669"/>
    <property type="project" value="UniProtKB-EC"/>
</dbReference>
<dbReference type="SUPFAM" id="SSF53613">
    <property type="entry name" value="Ribokinase-like"/>
    <property type="match status" value="1"/>
</dbReference>
<dbReference type="CDD" id="cd01164">
    <property type="entry name" value="FruK_PfkB_like"/>
    <property type="match status" value="1"/>
</dbReference>
<sequence>MILTITMNPSIDMSYPIETLTIDGVTRVQNVSKTAGGKGLNVSRVLHQMGVDLVASGLLGGHFGAFIKTELDKQGIKHQFGEIDGETRNSIALLHDGGKQTEVLESGPEISERETRDFLATYEELLDSCSLVTMSGSLPRGLDVSFYSQLTEMAHARGVRVLLDTSGAALQASVRGDVKPDLIKPNETEVSALIDQKLNLSNISMLKNQLSSGDLADIKWIVISLGADGALAKYDDTFYRVRIPSLDVVNPVGSGDSTIAGFALAMNRGDSPVDILKTGMVTGMLNALEETTGSVNPERFDEFFKQVEVEEI</sequence>
<dbReference type="PROSITE" id="PS00584">
    <property type="entry name" value="PFKB_KINASES_2"/>
    <property type="match status" value="1"/>
</dbReference>
<comment type="pathway">
    <text evidence="7">Carbohydrate metabolism; D-tagatose 6-phosphate degradation; D-glyceraldehyde 3-phosphate and glycerone phosphate from D-tagatose 6-phosphate: step 1/2.</text>
</comment>
<dbReference type="EMBL" id="NAQV01000015">
    <property type="protein sequence ID" value="RAN63423.1"/>
    <property type="molecule type" value="Genomic_DNA"/>
</dbReference>
<evidence type="ECO:0000256" key="1">
    <source>
        <dbReference type="ARBA" id="ARBA00005380"/>
    </source>
</evidence>
<keyword evidence="4 7" id="KW-0547">Nucleotide-binding</keyword>
<dbReference type="PANTHER" id="PTHR46566">
    <property type="entry name" value="1-PHOSPHOFRUCTOKINASE-RELATED"/>
    <property type="match status" value="1"/>
</dbReference>
<dbReference type="InterPro" id="IPR011611">
    <property type="entry name" value="PfkB_dom"/>
</dbReference>
<keyword evidence="2 7" id="KW-0808">Transferase</keyword>
<evidence type="ECO:0000313" key="9">
    <source>
        <dbReference type="EMBL" id="RAN63423.1"/>
    </source>
</evidence>
<dbReference type="InterPro" id="IPR017583">
    <property type="entry name" value="Tagatose/fructose_Pkinase"/>
</dbReference>
<comment type="similarity">
    <text evidence="7">Belongs to the carbohydrate kinase PfkB family. LacC subfamily.</text>
</comment>
<dbReference type="RefSeq" id="WP_112790060.1">
    <property type="nucleotide sequence ID" value="NZ_NAQV01000015.1"/>
</dbReference>
<evidence type="ECO:0000259" key="8">
    <source>
        <dbReference type="Pfam" id="PF00294"/>
    </source>
</evidence>
<dbReference type="InterPro" id="IPR002173">
    <property type="entry name" value="Carboh/pur_kinase_PfkB_CS"/>
</dbReference>
<keyword evidence="5 9" id="KW-0418">Kinase</keyword>